<feature type="non-terminal residue" evidence="1">
    <location>
        <position position="123"/>
    </location>
</feature>
<evidence type="ECO:0000313" key="1">
    <source>
        <dbReference type="EMBL" id="KAK0642179.1"/>
    </source>
</evidence>
<dbReference type="EMBL" id="JAULSV010000006">
    <property type="protein sequence ID" value="KAK0642179.1"/>
    <property type="molecule type" value="Genomic_DNA"/>
</dbReference>
<reference evidence="1" key="1">
    <citation type="submission" date="2023-06" db="EMBL/GenBank/DDBJ databases">
        <title>Genome-scale phylogeny and comparative genomics of the fungal order Sordariales.</title>
        <authorList>
            <consortium name="Lawrence Berkeley National Laboratory"/>
            <person name="Hensen N."/>
            <person name="Bonometti L."/>
            <person name="Westerberg I."/>
            <person name="Brannstrom I.O."/>
            <person name="Guillou S."/>
            <person name="Cros-Aarteil S."/>
            <person name="Calhoun S."/>
            <person name="Haridas S."/>
            <person name="Kuo A."/>
            <person name="Mondo S."/>
            <person name="Pangilinan J."/>
            <person name="Riley R."/>
            <person name="Labutti K."/>
            <person name="Andreopoulos B."/>
            <person name="Lipzen A."/>
            <person name="Chen C."/>
            <person name="Yanf M."/>
            <person name="Daum C."/>
            <person name="Ng V."/>
            <person name="Clum A."/>
            <person name="Steindorff A."/>
            <person name="Ohm R."/>
            <person name="Martin F."/>
            <person name="Silar P."/>
            <person name="Natvig D."/>
            <person name="Lalanne C."/>
            <person name="Gautier V."/>
            <person name="Ament-Velasquez S.L."/>
            <person name="Kruys A."/>
            <person name="Hutchinson M.I."/>
            <person name="Powell A.J."/>
            <person name="Barry K."/>
            <person name="Miller A.N."/>
            <person name="Grigoriev I.V."/>
            <person name="Debuchy R."/>
            <person name="Gladieux P."/>
            <person name="Thoren M.H."/>
            <person name="Johannesson H."/>
        </authorList>
    </citation>
    <scope>NUCLEOTIDE SEQUENCE</scope>
    <source>
        <strain evidence="1">SMH2532-1</strain>
    </source>
</reference>
<accession>A0AA39XXN1</accession>
<evidence type="ECO:0008006" key="3">
    <source>
        <dbReference type="Google" id="ProtNLM"/>
    </source>
</evidence>
<evidence type="ECO:0000313" key="2">
    <source>
        <dbReference type="Proteomes" id="UP001174936"/>
    </source>
</evidence>
<dbReference type="Proteomes" id="UP001174936">
    <property type="component" value="Unassembled WGS sequence"/>
</dbReference>
<gene>
    <name evidence="1" type="ORF">B0T16DRAFT_310910</name>
</gene>
<dbReference type="AlphaFoldDB" id="A0AA39XXN1"/>
<name>A0AA39XXN1_9PEZI</name>
<comment type="caution">
    <text evidence="1">The sequence shown here is derived from an EMBL/GenBank/DDBJ whole genome shotgun (WGS) entry which is preliminary data.</text>
</comment>
<feature type="non-terminal residue" evidence="1">
    <location>
        <position position="1"/>
    </location>
</feature>
<keyword evidence="2" id="KW-1185">Reference proteome</keyword>
<organism evidence="1 2">
    <name type="scientific">Cercophora newfieldiana</name>
    <dbReference type="NCBI Taxonomy" id="92897"/>
    <lineage>
        <taxon>Eukaryota</taxon>
        <taxon>Fungi</taxon>
        <taxon>Dikarya</taxon>
        <taxon>Ascomycota</taxon>
        <taxon>Pezizomycotina</taxon>
        <taxon>Sordariomycetes</taxon>
        <taxon>Sordariomycetidae</taxon>
        <taxon>Sordariales</taxon>
        <taxon>Lasiosphaeriaceae</taxon>
        <taxon>Cercophora</taxon>
    </lineage>
</organism>
<sequence length="123" mass="14679">NRSEGSLHINKDFKPYMCLSEKCPQLDRGFANLDDWYDHMHKNHRTEWYSRTYLPSAWVCLVCRGRRGGFKQFDTPEELDEHFNVVYKFTDIQRQAIVCESRTYVKRNPKECLICCFAIETSD</sequence>
<protein>
    <recommendedName>
        <fullName evidence="3">C2H2-type domain-containing protein</fullName>
    </recommendedName>
</protein>
<proteinExistence type="predicted"/>